<comment type="similarity">
    <text evidence="3">Belongs to the UDP-glucose/GDP-mannose dehydrogenase family.</text>
</comment>
<proteinExistence type="inferred from homology"/>
<dbReference type="InterPro" id="IPR008927">
    <property type="entry name" value="6-PGluconate_DH-like_C_sf"/>
</dbReference>
<dbReference type="EMBL" id="MOEC01000014">
    <property type="protein sequence ID" value="OIS92708.1"/>
    <property type="molecule type" value="Genomic_DNA"/>
</dbReference>
<dbReference type="PIRSF" id="PIRSF500136">
    <property type="entry name" value="UDP_ManNAc_DH"/>
    <property type="match status" value="1"/>
</dbReference>
<dbReference type="InterPro" id="IPR001732">
    <property type="entry name" value="UDP-Glc/GDP-Man_DH_N"/>
</dbReference>
<evidence type="ECO:0000313" key="5">
    <source>
        <dbReference type="EMBL" id="OIS92708.1"/>
    </source>
</evidence>
<dbReference type="Pfam" id="PF03721">
    <property type="entry name" value="UDPG_MGDP_dh_N"/>
    <property type="match status" value="1"/>
</dbReference>
<reference evidence="5 6" key="1">
    <citation type="submission" date="2016-10" db="EMBL/GenBank/DDBJ databases">
        <title>The Draft Genome Sequence of the Potato Rhizosphere Bacteria Ochrobactrum sp. IPA7.2.</title>
        <authorList>
            <person name="Gogoleva N.E."/>
            <person name="Khlopko Y.A."/>
            <person name="Burygin G.L."/>
            <person name="Plotnikov A.O."/>
        </authorList>
    </citation>
    <scope>NUCLEOTIDE SEQUENCE [LARGE SCALE GENOMIC DNA]</scope>
    <source>
        <strain evidence="5 6">IPA7.2</strain>
    </source>
</reference>
<dbReference type="InterPro" id="IPR017476">
    <property type="entry name" value="UDP-Glc/GDP-Man"/>
</dbReference>
<dbReference type="InterPro" id="IPR028359">
    <property type="entry name" value="UDP_ManNAc/GlcNAc_DH"/>
</dbReference>
<gene>
    <name evidence="5" type="ORF">BLA27_14805</name>
</gene>
<evidence type="ECO:0000256" key="1">
    <source>
        <dbReference type="ARBA" id="ARBA00023002"/>
    </source>
</evidence>
<accession>A0A1J6HIH0</accession>
<dbReference type="SUPFAM" id="SSF51735">
    <property type="entry name" value="NAD(P)-binding Rossmann-fold domains"/>
    <property type="match status" value="1"/>
</dbReference>
<dbReference type="SMART" id="SM00984">
    <property type="entry name" value="UDPG_MGDP_dh_C"/>
    <property type="match status" value="1"/>
</dbReference>
<evidence type="ECO:0000259" key="4">
    <source>
        <dbReference type="SMART" id="SM00984"/>
    </source>
</evidence>
<evidence type="ECO:0000256" key="2">
    <source>
        <dbReference type="ARBA" id="ARBA00023027"/>
    </source>
</evidence>
<dbReference type="AlphaFoldDB" id="A0A1J6HIH0"/>
<keyword evidence="1" id="KW-0560">Oxidoreductase</keyword>
<dbReference type="InterPro" id="IPR036291">
    <property type="entry name" value="NAD(P)-bd_dom_sf"/>
</dbReference>
<dbReference type="GO" id="GO:0016616">
    <property type="term" value="F:oxidoreductase activity, acting on the CH-OH group of donors, NAD or NADP as acceptor"/>
    <property type="evidence" value="ECO:0007669"/>
    <property type="project" value="InterPro"/>
</dbReference>
<sequence>MKEINCRRDTILIHSAPRHENLFTAIANRSARVGVIGLGYVGLPLAITVANSGFSVVGFDIDPGKINMVDVGKSYIEAVSDSELWRQVSEGRFSATTDFSGLGDCDVIIICVPTPLTKQRDPDLSFVIKTCDAIAKRLKAGQLIVLESTTYPGTTNDVVRPILELTGLHSGIDFFLGFSPEREDPGNRDFETSSIPKIVAGDGPAASQLMTAFYGAVVKTVIPVSSNATAEAVKLTENIFRAVNIALVNELKVVYEAMGIDVWEVIEAAKTKPFGYMPFYPGPGLGGHCIPIDPFYLTWKSREYELPTRFIELAGEINSAMPRYVVDRLAEGLDRRHGKAVSRSRVLIIGLAYKKNVPDIRESPSLKLIELIEARGGATDYHDPFVSTLPRTRDYIELCGRHSVELTEDVVRNFDAVLIATDHDQVDYQALANWAPLIVDTRNAFGSRSISGDNIIKA</sequence>
<dbReference type="InterPro" id="IPR036220">
    <property type="entry name" value="UDP-Glc/GDP-Man_DH_C_sf"/>
</dbReference>
<keyword evidence="6" id="KW-1185">Reference proteome</keyword>
<evidence type="ECO:0000313" key="6">
    <source>
        <dbReference type="Proteomes" id="UP000182985"/>
    </source>
</evidence>
<keyword evidence="2" id="KW-0520">NAD</keyword>
<dbReference type="PANTHER" id="PTHR43491:SF1">
    <property type="entry name" value="UDP-N-ACETYL-D-MANNOSAMINE DEHYDROGENASE"/>
    <property type="match status" value="1"/>
</dbReference>
<dbReference type="Gene3D" id="3.40.50.720">
    <property type="entry name" value="NAD(P)-binding Rossmann-like Domain"/>
    <property type="match status" value="2"/>
</dbReference>
<dbReference type="GO" id="GO:0000271">
    <property type="term" value="P:polysaccharide biosynthetic process"/>
    <property type="evidence" value="ECO:0007669"/>
    <property type="project" value="InterPro"/>
</dbReference>
<name>A0A1J6HIH0_9HYPH</name>
<dbReference type="PIRSF" id="PIRSF000124">
    <property type="entry name" value="UDPglc_GDPman_dh"/>
    <property type="match status" value="1"/>
</dbReference>
<dbReference type="SUPFAM" id="SSF48179">
    <property type="entry name" value="6-phosphogluconate dehydrogenase C-terminal domain-like"/>
    <property type="match status" value="1"/>
</dbReference>
<dbReference type="GO" id="GO:0051287">
    <property type="term" value="F:NAD binding"/>
    <property type="evidence" value="ECO:0007669"/>
    <property type="project" value="InterPro"/>
</dbReference>
<evidence type="ECO:0000256" key="3">
    <source>
        <dbReference type="PIRNR" id="PIRNR000124"/>
    </source>
</evidence>
<dbReference type="SUPFAM" id="SSF52413">
    <property type="entry name" value="UDP-glucose/GDP-mannose dehydrogenase C-terminal domain"/>
    <property type="match status" value="1"/>
</dbReference>
<dbReference type="Pfam" id="PF00984">
    <property type="entry name" value="UDPG_MGDP_dh"/>
    <property type="match status" value="1"/>
</dbReference>
<comment type="caution">
    <text evidence="5">The sequence shown here is derived from an EMBL/GenBank/DDBJ whole genome shotgun (WGS) entry which is preliminary data.</text>
</comment>
<dbReference type="InterPro" id="IPR014027">
    <property type="entry name" value="UDP-Glc/GDP-Man_DH_C"/>
</dbReference>
<dbReference type="PANTHER" id="PTHR43491">
    <property type="entry name" value="UDP-N-ACETYL-D-MANNOSAMINE DEHYDROGENASE"/>
    <property type="match status" value="1"/>
</dbReference>
<dbReference type="Pfam" id="PF03720">
    <property type="entry name" value="UDPG_MGDP_dh_C"/>
    <property type="match status" value="1"/>
</dbReference>
<protein>
    <submittedName>
        <fullName evidence="5">UDP-N-acetyl-D-glucosamine dehydrogenase</fullName>
    </submittedName>
</protein>
<organism evidence="5 6">
    <name type="scientific">Brucella cytisi</name>
    <dbReference type="NCBI Taxonomy" id="407152"/>
    <lineage>
        <taxon>Bacteria</taxon>
        <taxon>Pseudomonadati</taxon>
        <taxon>Pseudomonadota</taxon>
        <taxon>Alphaproteobacteria</taxon>
        <taxon>Hyphomicrobiales</taxon>
        <taxon>Brucellaceae</taxon>
        <taxon>Brucella/Ochrobactrum group</taxon>
        <taxon>Brucella</taxon>
    </lineage>
</organism>
<dbReference type="InterPro" id="IPR014026">
    <property type="entry name" value="UDP-Glc/GDP-Man_DH_dimer"/>
</dbReference>
<dbReference type="GO" id="GO:0016628">
    <property type="term" value="F:oxidoreductase activity, acting on the CH-CH group of donors, NAD or NADP as acceptor"/>
    <property type="evidence" value="ECO:0007669"/>
    <property type="project" value="InterPro"/>
</dbReference>
<feature type="domain" description="UDP-glucose/GDP-mannose dehydrogenase C-terminal" evidence="4">
    <location>
        <begin position="347"/>
        <end position="447"/>
    </location>
</feature>
<dbReference type="Proteomes" id="UP000182985">
    <property type="component" value="Unassembled WGS sequence"/>
</dbReference>
<dbReference type="NCBIfam" id="TIGR03026">
    <property type="entry name" value="NDP-sugDHase"/>
    <property type="match status" value="1"/>
</dbReference>